<dbReference type="Gene3D" id="3.40.50.2000">
    <property type="entry name" value="Glycogen Phosphorylase B"/>
    <property type="match status" value="2"/>
</dbReference>
<gene>
    <name evidence="3" type="primary">rfaQ_3</name>
    <name evidence="3" type="ORF">SDC9_15771</name>
</gene>
<dbReference type="Pfam" id="PF01075">
    <property type="entry name" value="Glyco_transf_9"/>
    <property type="match status" value="1"/>
</dbReference>
<dbReference type="PANTHER" id="PTHR30160">
    <property type="entry name" value="TETRAACYLDISACCHARIDE 4'-KINASE-RELATED"/>
    <property type="match status" value="1"/>
</dbReference>
<keyword evidence="2 3" id="KW-0808">Transferase</keyword>
<dbReference type="GO" id="GO:0005829">
    <property type="term" value="C:cytosol"/>
    <property type="evidence" value="ECO:0007669"/>
    <property type="project" value="TreeGrafter"/>
</dbReference>
<dbReference type="GO" id="GO:0009244">
    <property type="term" value="P:lipopolysaccharide core region biosynthetic process"/>
    <property type="evidence" value="ECO:0007669"/>
    <property type="project" value="TreeGrafter"/>
</dbReference>
<keyword evidence="1" id="KW-0328">Glycosyltransferase</keyword>
<protein>
    <submittedName>
        <fullName evidence="3">Lipopolysaccharide core heptosyltransferase RfaQ</fullName>
        <ecNumber evidence="3">2.-.-.-</ecNumber>
    </submittedName>
</protein>
<dbReference type="GO" id="GO:0008713">
    <property type="term" value="F:ADP-heptose-lipopolysaccharide heptosyltransferase activity"/>
    <property type="evidence" value="ECO:0007669"/>
    <property type="project" value="TreeGrafter"/>
</dbReference>
<dbReference type="PANTHER" id="PTHR30160:SF1">
    <property type="entry name" value="LIPOPOLYSACCHARIDE 1,2-N-ACETYLGLUCOSAMINETRANSFERASE-RELATED"/>
    <property type="match status" value="1"/>
</dbReference>
<dbReference type="SUPFAM" id="SSF53756">
    <property type="entry name" value="UDP-Glycosyltransferase/glycogen phosphorylase"/>
    <property type="match status" value="1"/>
</dbReference>
<dbReference type="InterPro" id="IPR002201">
    <property type="entry name" value="Glyco_trans_9"/>
</dbReference>
<dbReference type="CDD" id="cd03789">
    <property type="entry name" value="GT9_LPS_heptosyltransferase"/>
    <property type="match status" value="1"/>
</dbReference>
<comment type="caution">
    <text evidence="3">The sequence shown here is derived from an EMBL/GenBank/DDBJ whole genome shotgun (WGS) entry which is preliminary data.</text>
</comment>
<accession>A0A644TT00</accession>
<organism evidence="3">
    <name type="scientific">bioreactor metagenome</name>
    <dbReference type="NCBI Taxonomy" id="1076179"/>
    <lineage>
        <taxon>unclassified sequences</taxon>
        <taxon>metagenomes</taxon>
        <taxon>ecological metagenomes</taxon>
    </lineage>
</organism>
<reference evidence="3" key="1">
    <citation type="submission" date="2019-08" db="EMBL/GenBank/DDBJ databases">
        <authorList>
            <person name="Kucharzyk K."/>
            <person name="Murdoch R.W."/>
            <person name="Higgins S."/>
            <person name="Loffler F."/>
        </authorList>
    </citation>
    <scope>NUCLEOTIDE SEQUENCE</scope>
</reference>
<evidence type="ECO:0000256" key="1">
    <source>
        <dbReference type="ARBA" id="ARBA00022676"/>
    </source>
</evidence>
<evidence type="ECO:0000313" key="3">
    <source>
        <dbReference type="EMBL" id="MPL70020.1"/>
    </source>
</evidence>
<dbReference type="EMBL" id="VSSQ01000050">
    <property type="protein sequence ID" value="MPL70020.1"/>
    <property type="molecule type" value="Genomic_DNA"/>
</dbReference>
<dbReference type="InterPro" id="IPR051199">
    <property type="entry name" value="LPS_LOS_Heptosyltrfase"/>
</dbReference>
<evidence type="ECO:0000256" key="2">
    <source>
        <dbReference type="ARBA" id="ARBA00022679"/>
    </source>
</evidence>
<proteinExistence type="predicted"/>
<dbReference type="AlphaFoldDB" id="A0A644TT00"/>
<dbReference type="EC" id="2.-.-.-" evidence="3"/>
<sequence>MKKFLVIQTASIGDVVLATSLLEELHYNYPKEKIDILVKKGNESLFEQHPFVGKVWIWDKKENKYKNLIEIIKGIRKSDYEILININRFFSSGLITALSEAHLKIGFKKNPLSMFFDRKIEHLISKRKHFHEIERNFKLIAEICLDDESEVLPPRLYPTPQSIEKVKQYKNTTYYTLSPSSLWFTKQFHTQGWIDLLKHVPQDSAIYLLGAKSDIELCNEIKKAVNHPLCHNLAGKLNFLDSVSLMDNAKMNFTNDSAPLHFCSSVNAPTTSVFCSTVPAFGFTPLSTDSKIVQTKEHLTCRPCGLHGHKKCPKGHFKCSTTINIKELIHRL</sequence>
<name>A0A644TT00_9ZZZZ</name>